<reference evidence="8" key="1">
    <citation type="submission" date="2019-09" db="EMBL/GenBank/DDBJ databases">
        <title>Draft genome information of white flower Hibiscus syriacus.</title>
        <authorList>
            <person name="Kim Y.-M."/>
        </authorList>
    </citation>
    <scope>NUCLEOTIDE SEQUENCE [LARGE SCALE GENOMIC DNA]</scope>
    <source>
        <strain evidence="8">YM2019G1</strain>
    </source>
</reference>
<proteinExistence type="predicted"/>
<dbReference type="EMBL" id="VEPZ02001202">
    <property type="protein sequence ID" value="KAE8687598.1"/>
    <property type="molecule type" value="Genomic_DNA"/>
</dbReference>
<feature type="region of interest" description="Disordered" evidence="6">
    <location>
        <begin position="520"/>
        <end position="567"/>
    </location>
</feature>
<sequence length="567" mass="64772">MHPIKYGAHPHLQLQQQFMADDNDSSSSSVFFIPNPQQQQQSVFPYPLHSQQQHQHHENLSQQHSSPVTHQLFQHHQAQFQPFRHPESVHHHTHQQHLFSAVNFKLGLNENSGEKEVVLPLNHQHNEASFFHGNQQHEHSLLVPHCLHPHEDSPMKEPFWKPLNKYEDRQCSGNNKVSQSKSERSKNLDNKYRLFGELEAIYGHGKGEGKAAQAGSGSALTWENSPANVSISMPLTEFHGHNIGGNGGVGNGSESTSIVKEASLRNKIQKKSRKMKMEELSSMVVFFGSLVKQVTDHQECLHKRFLEVVERMDKERSVKEESWRREEIERRNREAIARAQEQALASSREALIVSYLEKITGESISLPQRTPLFVQPESTIVKADNNGRWPIAEVEALIQVRCNLESKFREPGLKGALWEEVSSLMSSFGYQRSAKRCKEKWENINKYFRKSKETGKKLSQQSKTCSYFYQLDQLYSRIPINSDIEIQKQGDSDFLEPYIPQRDLVTDQVDVNGNLKVSEMNSPKLDFDGTVGDKQGSNVKDNESRENYSENDGNVQEDDDNDSDGGE</sequence>
<evidence type="ECO:0000256" key="6">
    <source>
        <dbReference type="SAM" id="MobiDB-lite"/>
    </source>
</evidence>
<name>A0A6A2Z6V7_HIBSY</name>
<feature type="region of interest" description="Disordered" evidence="6">
    <location>
        <begin position="47"/>
        <end position="70"/>
    </location>
</feature>
<feature type="domain" description="Myb-like" evidence="7">
    <location>
        <begin position="385"/>
        <end position="445"/>
    </location>
</feature>
<feature type="compositionally biased region" description="Acidic residues" evidence="6">
    <location>
        <begin position="555"/>
        <end position="567"/>
    </location>
</feature>
<keyword evidence="4" id="KW-0804">Transcription</keyword>
<dbReference type="InterPro" id="IPR044822">
    <property type="entry name" value="Myb_DNA-bind_4"/>
</dbReference>
<evidence type="ECO:0000256" key="5">
    <source>
        <dbReference type="ARBA" id="ARBA00023242"/>
    </source>
</evidence>
<protein>
    <recommendedName>
        <fullName evidence="7">Myb-like domain-containing protein</fullName>
    </recommendedName>
</protein>
<keyword evidence="5" id="KW-0539">Nucleus</keyword>
<gene>
    <name evidence="8" type="ORF">F3Y22_tig00111013pilonHSYRG00214</name>
</gene>
<dbReference type="CDD" id="cd12203">
    <property type="entry name" value="GT1"/>
    <property type="match status" value="1"/>
</dbReference>
<dbReference type="Gene3D" id="1.10.10.60">
    <property type="entry name" value="Homeodomain-like"/>
    <property type="match status" value="1"/>
</dbReference>
<dbReference type="FunFam" id="1.10.10.60:FF:000092">
    <property type="entry name" value="Trihelix transcription factor GT-2"/>
    <property type="match status" value="1"/>
</dbReference>
<evidence type="ECO:0000256" key="2">
    <source>
        <dbReference type="ARBA" id="ARBA00023015"/>
    </source>
</evidence>
<dbReference type="PANTHER" id="PTHR21654">
    <property type="entry name" value="FI21293P1"/>
    <property type="match status" value="1"/>
</dbReference>
<dbReference type="AlphaFoldDB" id="A0A6A2Z6V7"/>
<dbReference type="Pfam" id="PF13837">
    <property type="entry name" value="Myb_DNA-bind_4"/>
    <property type="match status" value="1"/>
</dbReference>
<dbReference type="InterPro" id="IPR001005">
    <property type="entry name" value="SANT/Myb"/>
</dbReference>
<evidence type="ECO:0000256" key="1">
    <source>
        <dbReference type="ARBA" id="ARBA00004123"/>
    </source>
</evidence>
<dbReference type="GO" id="GO:0005634">
    <property type="term" value="C:nucleus"/>
    <property type="evidence" value="ECO:0007669"/>
    <property type="project" value="UniProtKB-SubCell"/>
</dbReference>
<evidence type="ECO:0000256" key="4">
    <source>
        <dbReference type="ARBA" id="ARBA00023163"/>
    </source>
</evidence>
<dbReference type="PANTHER" id="PTHR21654:SF31">
    <property type="entry name" value="OS02G0104500 PROTEIN"/>
    <property type="match status" value="1"/>
</dbReference>
<comment type="subcellular location">
    <subcellularLocation>
        <location evidence="1">Nucleus</location>
    </subcellularLocation>
</comment>
<evidence type="ECO:0000313" key="9">
    <source>
        <dbReference type="Proteomes" id="UP000436088"/>
    </source>
</evidence>
<dbReference type="GO" id="GO:0006355">
    <property type="term" value="P:regulation of DNA-templated transcription"/>
    <property type="evidence" value="ECO:0007669"/>
    <property type="project" value="UniProtKB-ARBA"/>
</dbReference>
<keyword evidence="2" id="KW-0805">Transcription regulation</keyword>
<evidence type="ECO:0000313" key="8">
    <source>
        <dbReference type="EMBL" id="KAE8687598.1"/>
    </source>
</evidence>
<keyword evidence="9" id="KW-1185">Reference proteome</keyword>
<dbReference type="GO" id="GO:0003677">
    <property type="term" value="F:DNA binding"/>
    <property type="evidence" value="ECO:0007669"/>
    <property type="project" value="UniProtKB-KW"/>
</dbReference>
<keyword evidence="3" id="KW-0238">DNA-binding</keyword>
<feature type="compositionally biased region" description="Polar residues" evidence="6">
    <location>
        <begin position="60"/>
        <end position="69"/>
    </location>
</feature>
<accession>A0A6A2Z6V7</accession>
<comment type="caution">
    <text evidence="8">The sequence shown here is derived from an EMBL/GenBank/DDBJ whole genome shotgun (WGS) entry which is preliminary data.</text>
</comment>
<evidence type="ECO:0000256" key="3">
    <source>
        <dbReference type="ARBA" id="ARBA00023125"/>
    </source>
</evidence>
<evidence type="ECO:0000259" key="7">
    <source>
        <dbReference type="PROSITE" id="PS50090"/>
    </source>
</evidence>
<dbReference type="PROSITE" id="PS50090">
    <property type="entry name" value="MYB_LIKE"/>
    <property type="match status" value="1"/>
</dbReference>
<organism evidence="8 9">
    <name type="scientific">Hibiscus syriacus</name>
    <name type="common">Rose of Sharon</name>
    <dbReference type="NCBI Taxonomy" id="106335"/>
    <lineage>
        <taxon>Eukaryota</taxon>
        <taxon>Viridiplantae</taxon>
        <taxon>Streptophyta</taxon>
        <taxon>Embryophyta</taxon>
        <taxon>Tracheophyta</taxon>
        <taxon>Spermatophyta</taxon>
        <taxon>Magnoliopsida</taxon>
        <taxon>eudicotyledons</taxon>
        <taxon>Gunneridae</taxon>
        <taxon>Pentapetalae</taxon>
        <taxon>rosids</taxon>
        <taxon>malvids</taxon>
        <taxon>Malvales</taxon>
        <taxon>Malvaceae</taxon>
        <taxon>Malvoideae</taxon>
        <taxon>Hibiscus</taxon>
    </lineage>
</organism>
<dbReference type="Proteomes" id="UP000436088">
    <property type="component" value="Unassembled WGS sequence"/>
</dbReference>